<organism evidence="2 3">
    <name type="scientific">Roseococcus pinisoli</name>
    <dbReference type="NCBI Taxonomy" id="2835040"/>
    <lineage>
        <taxon>Bacteria</taxon>
        <taxon>Pseudomonadati</taxon>
        <taxon>Pseudomonadota</taxon>
        <taxon>Alphaproteobacteria</taxon>
        <taxon>Acetobacterales</taxon>
        <taxon>Roseomonadaceae</taxon>
        <taxon>Roseococcus</taxon>
    </lineage>
</organism>
<feature type="chain" id="PRO_5046032298" evidence="1">
    <location>
        <begin position="19"/>
        <end position="252"/>
    </location>
</feature>
<dbReference type="Proteomes" id="UP000766336">
    <property type="component" value="Unassembled WGS sequence"/>
</dbReference>
<sequence length="252" mass="27559">MLQRIVLGFVLLAAPAKAVTWHADYVFTAAGVTVMEARVDISPGGPGVPYMIETRTRPRGLATIFFRGEQVSHSEGVWQGARPLPRLHRSSGNWRGSPRRTLLEYSASGAPRILTLEPAQDRERTPIPPEALPGSLDALSAMLLLARQVRDTGRCEARAQIFDGRRLTRLDLTTDPVRQADSGGQPSCVIESRLVAGIPLDRPEDAQPARSVVHFGNPVQPDAPMIPLRVELASRWWGTIQVVLMQVSRGAP</sequence>
<dbReference type="Pfam" id="PF11306">
    <property type="entry name" value="DUF3108"/>
    <property type="match status" value="1"/>
</dbReference>
<keyword evidence="1" id="KW-0732">Signal</keyword>
<keyword evidence="3" id="KW-1185">Reference proteome</keyword>
<protein>
    <submittedName>
        <fullName evidence="2">DUF3108 domain-containing protein</fullName>
    </submittedName>
</protein>
<evidence type="ECO:0000313" key="2">
    <source>
        <dbReference type="EMBL" id="MBS7809623.1"/>
    </source>
</evidence>
<gene>
    <name evidence="2" type="ORF">KHU32_01650</name>
</gene>
<dbReference type="RefSeq" id="WP_213668305.1">
    <property type="nucleotide sequence ID" value="NZ_JAHCDA010000001.1"/>
</dbReference>
<proteinExistence type="predicted"/>
<evidence type="ECO:0000313" key="3">
    <source>
        <dbReference type="Proteomes" id="UP000766336"/>
    </source>
</evidence>
<comment type="caution">
    <text evidence="2">The sequence shown here is derived from an EMBL/GenBank/DDBJ whole genome shotgun (WGS) entry which is preliminary data.</text>
</comment>
<accession>A0ABS5Q7Y9</accession>
<name>A0ABS5Q7Y9_9PROT</name>
<dbReference type="InterPro" id="IPR021457">
    <property type="entry name" value="DUF3108"/>
</dbReference>
<evidence type="ECO:0000256" key="1">
    <source>
        <dbReference type="SAM" id="SignalP"/>
    </source>
</evidence>
<reference evidence="2 3" key="1">
    <citation type="submission" date="2021-05" db="EMBL/GenBank/DDBJ databases">
        <title>Roseococcus sp. XZZS9, whole genome shotgun sequencing project.</title>
        <authorList>
            <person name="Zhao G."/>
            <person name="Shen L."/>
        </authorList>
    </citation>
    <scope>NUCLEOTIDE SEQUENCE [LARGE SCALE GENOMIC DNA]</scope>
    <source>
        <strain evidence="2 3">XZZS9</strain>
    </source>
</reference>
<dbReference type="EMBL" id="JAHCDA010000001">
    <property type="protein sequence ID" value="MBS7809623.1"/>
    <property type="molecule type" value="Genomic_DNA"/>
</dbReference>
<feature type="signal peptide" evidence="1">
    <location>
        <begin position="1"/>
        <end position="18"/>
    </location>
</feature>